<dbReference type="RefSeq" id="WP_197525535.1">
    <property type="nucleotide sequence ID" value="NZ_SJPQ01000001.1"/>
</dbReference>
<evidence type="ECO:0000259" key="2">
    <source>
        <dbReference type="Pfam" id="PF03633"/>
    </source>
</evidence>
<feature type="domain" description="Mannosylglycerate hydrolase MGH1-like glycoside hydrolase" evidence="3">
    <location>
        <begin position="119"/>
        <end position="439"/>
    </location>
</feature>
<protein>
    <submittedName>
        <fullName evidence="4">Glucosidase YgjK</fullName>
        <ecNumber evidence="4">3.2.1.-</ecNumber>
    </submittedName>
</protein>
<dbReference type="AlphaFoldDB" id="A0A5C5ZU07"/>
<dbReference type="EMBL" id="SJPQ01000001">
    <property type="protein sequence ID" value="TWT91042.1"/>
    <property type="molecule type" value="Genomic_DNA"/>
</dbReference>
<gene>
    <name evidence="4" type="primary">ygjK</name>
    <name evidence="4" type="ORF">Mal64_14410</name>
</gene>
<dbReference type="InterPro" id="IPR054491">
    <property type="entry name" value="MGH1-like_GH"/>
</dbReference>
<dbReference type="SUPFAM" id="SSF48208">
    <property type="entry name" value="Six-hairpin glycosidases"/>
    <property type="match status" value="1"/>
</dbReference>
<dbReference type="Gene3D" id="1.50.10.10">
    <property type="match status" value="1"/>
</dbReference>
<dbReference type="InterPro" id="IPR005194">
    <property type="entry name" value="Glyco_hydro_65_C"/>
</dbReference>
<dbReference type="Pfam" id="PF03633">
    <property type="entry name" value="Glyco_hydro_65C"/>
    <property type="match status" value="1"/>
</dbReference>
<keyword evidence="1" id="KW-0732">Signal</keyword>
<dbReference type="InterPro" id="IPR008928">
    <property type="entry name" value="6-hairpin_glycosidase_sf"/>
</dbReference>
<keyword evidence="4" id="KW-0378">Hydrolase</keyword>
<evidence type="ECO:0000259" key="3">
    <source>
        <dbReference type="Pfam" id="PF22422"/>
    </source>
</evidence>
<feature type="signal peptide" evidence="1">
    <location>
        <begin position="1"/>
        <end position="29"/>
    </location>
</feature>
<proteinExistence type="predicted"/>
<dbReference type="GO" id="GO:0016798">
    <property type="term" value="F:hydrolase activity, acting on glycosyl bonds"/>
    <property type="evidence" value="ECO:0007669"/>
    <property type="project" value="UniProtKB-KW"/>
</dbReference>
<dbReference type="Pfam" id="PF22422">
    <property type="entry name" value="MGH1-like_GH"/>
    <property type="match status" value="1"/>
</dbReference>
<evidence type="ECO:0000313" key="5">
    <source>
        <dbReference type="Proteomes" id="UP000315440"/>
    </source>
</evidence>
<dbReference type="EC" id="3.2.1.-" evidence="4"/>
<feature type="domain" description="Glycoside hydrolase family 65 C-terminal" evidence="2">
    <location>
        <begin position="461"/>
        <end position="512"/>
    </location>
</feature>
<dbReference type="Proteomes" id="UP000315440">
    <property type="component" value="Unassembled WGS sequence"/>
</dbReference>
<reference evidence="4 5" key="1">
    <citation type="submission" date="2019-02" db="EMBL/GenBank/DDBJ databases">
        <title>Deep-cultivation of Planctomycetes and their phenomic and genomic characterization uncovers novel biology.</title>
        <authorList>
            <person name="Wiegand S."/>
            <person name="Jogler M."/>
            <person name="Boedeker C."/>
            <person name="Pinto D."/>
            <person name="Vollmers J."/>
            <person name="Rivas-Marin E."/>
            <person name="Kohn T."/>
            <person name="Peeters S.H."/>
            <person name="Heuer A."/>
            <person name="Rast P."/>
            <person name="Oberbeckmann S."/>
            <person name="Bunk B."/>
            <person name="Jeske O."/>
            <person name="Meyerdierks A."/>
            <person name="Storesund J.E."/>
            <person name="Kallscheuer N."/>
            <person name="Luecker S."/>
            <person name="Lage O.M."/>
            <person name="Pohl T."/>
            <person name="Merkel B.J."/>
            <person name="Hornburger P."/>
            <person name="Mueller R.-W."/>
            <person name="Bruemmer F."/>
            <person name="Labrenz M."/>
            <person name="Spormann A.M."/>
            <person name="Op Den Camp H."/>
            <person name="Overmann J."/>
            <person name="Amann R."/>
            <person name="Jetten M.S.M."/>
            <person name="Mascher T."/>
            <person name="Medema M.H."/>
            <person name="Devos D.P."/>
            <person name="Kaster A.-K."/>
            <person name="Ovreas L."/>
            <person name="Rohde M."/>
            <person name="Galperin M.Y."/>
            <person name="Jogler C."/>
        </authorList>
    </citation>
    <scope>NUCLEOTIDE SEQUENCE [LARGE SCALE GENOMIC DNA]</scope>
    <source>
        <strain evidence="4 5">Mal64</strain>
    </source>
</reference>
<name>A0A5C5ZU07_9BACT</name>
<evidence type="ECO:0000256" key="1">
    <source>
        <dbReference type="SAM" id="SignalP"/>
    </source>
</evidence>
<comment type="caution">
    <text evidence="4">The sequence shown here is derived from an EMBL/GenBank/DDBJ whole genome shotgun (WGS) entry which is preliminary data.</text>
</comment>
<evidence type="ECO:0000313" key="4">
    <source>
        <dbReference type="EMBL" id="TWT91042.1"/>
    </source>
</evidence>
<dbReference type="GO" id="GO:0005975">
    <property type="term" value="P:carbohydrate metabolic process"/>
    <property type="evidence" value="ECO:0007669"/>
    <property type="project" value="InterPro"/>
</dbReference>
<accession>A0A5C5ZU07</accession>
<keyword evidence="5" id="KW-1185">Reference proteome</keyword>
<sequence precursor="true">MLCNRNAAAWAAALCAACCVSHAPRAAHASGPFVLPADEVEARVESFNAADEELVVNLIPNAEAAAWVVENAPRFDCPSERLEEVFVYRWWTLRKHVKQTPEGRVLTEFITPVRHAGAYNTVSCALGHQIAEGRWLRDQQLLDELILFWLRGASGDDQQAGPQPHLHKFSSWLADAVNQRRLVTGDDAFALDLLDDLVADYERWEEERLLPSGLFWQRDVSDGMEESISGGRRVKNVRPTINAYMIANARAIAEMASAAGRPELAERFNAKADELLEKFAPAMWDPEAEFFKVRLESGELSDAREAIGFIPWLYGVASAEHAAAWAQANDPQGFDAPAGLTTAERRHPEFRTHGTGTCEWDGAVWPFATSQTLGAMASLLRGPEQDFISKADYLEHLTRYAEGHEKDGEFYIGEYHDEVTGDWLITGEKEKRSRYYNHSTFCDLVINGLVGVIPQPAPRVAIDPLVPPGAWDWFCLDGVPYQGRSLTVIWDRTGEHYGRGAGLSAWIDGQQVAQRADLGRLEVELPPR</sequence>
<organism evidence="4 5">
    <name type="scientific">Pseudobythopirellula maris</name>
    <dbReference type="NCBI Taxonomy" id="2527991"/>
    <lineage>
        <taxon>Bacteria</taxon>
        <taxon>Pseudomonadati</taxon>
        <taxon>Planctomycetota</taxon>
        <taxon>Planctomycetia</taxon>
        <taxon>Pirellulales</taxon>
        <taxon>Lacipirellulaceae</taxon>
        <taxon>Pseudobythopirellula</taxon>
    </lineage>
</organism>
<feature type="chain" id="PRO_5022671638" evidence="1">
    <location>
        <begin position="30"/>
        <end position="528"/>
    </location>
</feature>
<dbReference type="InterPro" id="IPR012341">
    <property type="entry name" value="6hp_glycosidase-like_sf"/>
</dbReference>
<keyword evidence="4" id="KW-0326">Glycosidase</keyword>